<dbReference type="InterPro" id="IPR035427">
    <property type="entry name" value="Tim10-like_dom_sf"/>
</dbReference>
<reference evidence="3 4" key="1">
    <citation type="journal article" date="2004" name="Science">
        <title>The genome of the diatom Thalassiosira pseudonana: ecology, evolution, and metabolism.</title>
        <authorList>
            <person name="Armbrust E.V."/>
            <person name="Berges J.A."/>
            <person name="Bowler C."/>
            <person name="Green B.R."/>
            <person name="Martinez D."/>
            <person name="Putnam N.H."/>
            <person name="Zhou S."/>
            <person name="Allen A.E."/>
            <person name="Apt K.E."/>
            <person name="Bechner M."/>
            <person name="Brzezinski M.A."/>
            <person name="Chaal B.K."/>
            <person name="Chiovitti A."/>
            <person name="Davis A.K."/>
            <person name="Demarest M.S."/>
            <person name="Detter J.C."/>
            <person name="Glavina T."/>
            <person name="Goodstein D."/>
            <person name="Hadi M.Z."/>
            <person name="Hellsten U."/>
            <person name="Hildebrand M."/>
            <person name="Jenkins B.D."/>
            <person name="Jurka J."/>
            <person name="Kapitonov V.V."/>
            <person name="Kroger N."/>
            <person name="Lau W.W."/>
            <person name="Lane T.W."/>
            <person name="Larimer F.W."/>
            <person name="Lippmeier J.C."/>
            <person name="Lucas S."/>
            <person name="Medina M."/>
            <person name="Montsant A."/>
            <person name="Obornik M."/>
            <person name="Parker M.S."/>
            <person name="Palenik B."/>
            <person name="Pazour G.J."/>
            <person name="Richardson P.M."/>
            <person name="Rynearson T.A."/>
            <person name="Saito M.A."/>
            <person name="Schwartz D.C."/>
            <person name="Thamatrakoln K."/>
            <person name="Valentin K."/>
            <person name="Vardi A."/>
            <person name="Wilkerson F.P."/>
            <person name="Rokhsar D.S."/>
        </authorList>
    </citation>
    <scope>NUCLEOTIDE SEQUENCE [LARGE SCALE GENOMIC DNA]</scope>
    <source>
        <strain evidence="3 4">CCMP1335</strain>
    </source>
</reference>
<proteinExistence type="inferred from homology"/>
<dbReference type="OMA" id="MAAWNQV"/>
<dbReference type="GeneID" id="7447810"/>
<comment type="subunit">
    <text evidence="1">Heterohexamer.</text>
</comment>
<keyword evidence="1" id="KW-1015">Disulfide bond</keyword>
<dbReference type="eggNOG" id="ENOG502QZ93">
    <property type="taxonomic scope" value="Eukaryota"/>
</dbReference>
<dbReference type="HOGENOM" id="CLU_141397_0_2_1"/>
<dbReference type="PaxDb" id="35128-Thaps38482"/>
<dbReference type="GO" id="GO:0015031">
    <property type="term" value="P:protein transport"/>
    <property type="evidence" value="ECO:0007669"/>
    <property type="project" value="UniProtKB-KW"/>
</dbReference>
<keyword evidence="1" id="KW-0999">Mitochondrion inner membrane</keyword>
<keyword evidence="4" id="KW-1185">Reference proteome</keyword>
<gene>
    <name evidence="3" type="ORF">THAPSDRAFT_38482</name>
</gene>
<dbReference type="EMBL" id="CM000652">
    <property type="protein sequence ID" value="EED88041.1"/>
    <property type="molecule type" value="Genomic_DNA"/>
</dbReference>
<evidence type="ECO:0000259" key="2">
    <source>
        <dbReference type="Pfam" id="PF02953"/>
    </source>
</evidence>
<accession>B8CEI6</accession>
<keyword evidence="1" id="KW-0811">Translocation</keyword>
<dbReference type="STRING" id="35128.B8CEI6"/>
<organism evidence="3 4">
    <name type="scientific">Thalassiosira pseudonana</name>
    <name type="common">Marine diatom</name>
    <name type="synonym">Cyclotella nana</name>
    <dbReference type="NCBI Taxonomy" id="35128"/>
    <lineage>
        <taxon>Eukaryota</taxon>
        <taxon>Sar</taxon>
        <taxon>Stramenopiles</taxon>
        <taxon>Ochrophyta</taxon>
        <taxon>Bacillariophyta</taxon>
        <taxon>Coscinodiscophyceae</taxon>
        <taxon>Thalassiosirophycidae</taxon>
        <taxon>Thalassiosirales</taxon>
        <taxon>Thalassiosiraceae</taxon>
        <taxon>Thalassiosira</taxon>
    </lineage>
</organism>
<sequence>MDASALASLTPEQKQAVMMQAQEQANQQVMTAMVESMTEKCFEKCAGVQGDRLDSKEQACLASCQDRFLDVRKAVQDSLEKRQGGM</sequence>
<comment type="domain">
    <text evidence="1">The twin CX3C motif contains 4 conserved Cys residues that form 2 disulfide bonds in the mitochondrial intermembrane space.</text>
</comment>
<comment type="subcellular location">
    <subcellularLocation>
        <location evidence="1">Mitochondrion inner membrane</location>
        <topology evidence="1">Peripheral membrane protein</topology>
        <orientation evidence="1">Intermembrane side</orientation>
    </subcellularLocation>
</comment>
<name>B8CEI6_THAPS</name>
<comment type="similarity">
    <text evidence="1">Belongs to the small Tim family.</text>
</comment>
<keyword evidence="1" id="KW-0496">Mitochondrion</keyword>
<dbReference type="KEGG" id="tps:THAPSDRAFT_38482"/>
<keyword evidence="1" id="KW-0653">Protein transport</keyword>
<dbReference type="FunFam" id="1.10.287.810:FF:000017">
    <property type="entry name" value="Mitochondrial import inner membrane translocase subunit TIM8"/>
    <property type="match status" value="1"/>
</dbReference>
<dbReference type="InParanoid" id="B8CEI6"/>
<keyword evidence="1" id="KW-0143">Chaperone</keyword>
<dbReference type="InterPro" id="IPR004217">
    <property type="entry name" value="Tim10-like"/>
</dbReference>
<keyword evidence="1" id="KW-0472">Membrane</keyword>
<dbReference type="Proteomes" id="UP000001449">
    <property type="component" value="Chromosome 20"/>
</dbReference>
<protein>
    <recommendedName>
        <fullName evidence="1">Mitochondrial import inner membrane translocase subunit</fullName>
    </recommendedName>
</protein>
<dbReference type="AlphaFoldDB" id="B8CEI6"/>
<keyword evidence="1" id="KW-0813">Transport</keyword>
<dbReference type="Pfam" id="PF02953">
    <property type="entry name" value="zf-Tim10_DDP"/>
    <property type="match status" value="1"/>
</dbReference>
<dbReference type="RefSeq" id="XP_002294681.1">
    <property type="nucleotide sequence ID" value="XM_002294645.1"/>
</dbReference>
<evidence type="ECO:0000313" key="3">
    <source>
        <dbReference type="EMBL" id="EED88041.1"/>
    </source>
</evidence>
<comment type="function">
    <text evidence="1">Mitochondrial intermembrane chaperone that participates in the import and insertion of some multi-pass transmembrane proteins into the mitochondrial inner membrane. Also required for the transfer of beta-barrel precursors from the TOM complex to the sorting and assembly machinery (SAM complex) of the outer membrane. Acts as a chaperone-like protein that protects the hydrophobic precursors from aggregation and guide them through the mitochondrial intermembrane space.</text>
</comment>
<dbReference type="GO" id="GO:0005743">
    <property type="term" value="C:mitochondrial inner membrane"/>
    <property type="evidence" value="ECO:0007669"/>
    <property type="project" value="UniProtKB-SubCell"/>
</dbReference>
<reference evidence="3 4" key="2">
    <citation type="journal article" date="2008" name="Nature">
        <title>The Phaeodactylum genome reveals the evolutionary history of diatom genomes.</title>
        <authorList>
            <person name="Bowler C."/>
            <person name="Allen A.E."/>
            <person name="Badger J.H."/>
            <person name="Grimwood J."/>
            <person name="Jabbari K."/>
            <person name="Kuo A."/>
            <person name="Maheswari U."/>
            <person name="Martens C."/>
            <person name="Maumus F."/>
            <person name="Otillar R.P."/>
            <person name="Rayko E."/>
            <person name="Salamov A."/>
            <person name="Vandepoele K."/>
            <person name="Beszteri B."/>
            <person name="Gruber A."/>
            <person name="Heijde M."/>
            <person name="Katinka M."/>
            <person name="Mock T."/>
            <person name="Valentin K."/>
            <person name="Verret F."/>
            <person name="Berges J.A."/>
            <person name="Brownlee C."/>
            <person name="Cadoret J.P."/>
            <person name="Chiovitti A."/>
            <person name="Choi C.J."/>
            <person name="Coesel S."/>
            <person name="De Martino A."/>
            <person name="Detter J.C."/>
            <person name="Durkin C."/>
            <person name="Falciatore A."/>
            <person name="Fournet J."/>
            <person name="Haruta M."/>
            <person name="Huysman M.J."/>
            <person name="Jenkins B.D."/>
            <person name="Jiroutova K."/>
            <person name="Jorgensen R.E."/>
            <person name="Joubert Y."/>
            <person name="Kaplan A."/>
            <person name="Kroger N."/>
            <person name="Kroth P.G."/>
            <person name="La Roche J."/>
            <person name="Lindquist E."/>
            <person name="Lommer M."/>
            <person name="Martin-Jezequel V."/>
            <person name="Lopez P.J."/>
            <person name="Lucas S."/>
            <person name="Mangogna M."/>
            <person name="McGinnis K."/>
            <person name="Medlin L.K."/>
            <person name="Montsant A."/>
            <person name="Oudot-Le Secq M.P."/>
            <person name="Napoli C."/>
            <person name="Obornik M."/>
            <person name="Parker M.S."/>
            <person name="Petit J.L."/>
            <person name="Porcel B.M."/>
            <person name="Poulsen N."/>
            <person name="Robison M."/>
            <person name="Rychlewski L."/>
            <person name="Rynearson T.A."/>
            <person name="Schmutz J."/>
            <person name="Shapiro H."/>
            <person name="Siaut M."/>
            <person name="Stanley M."/>
            <person name="Sussman M.R."/>
            <person name="Taylor A.R."/>
            <person name="Vardi A."/>
            <person name="von Dassow P."/>
            <person name="Vyverman W."/>
            <person name="Willis A."/>
            <person name="Wyrwicz L.S."/>
            <person name="Rokhsar D.S."/>
            <person name="Weissenbach J."/>
            <person name="Armbrust E.V."/>
            <person name="Green B.R."/>
            <person name="Van de Peer Y."/>
            <person name="Grigoriev I.V."/>
        </authorList>
    </citation>
    <scope>NUCLEOTIDE SEQUENCE [LARGE SCALE GENOMIC DNA]</scope>
    <source>
        <strain evidence="3 4">CCMP1335</strain>
    </source>
</reference>
<dbReference type="SUPFAM" id="SSF144122">
    <property type="entry name" value="Tim10-like"/>
    <property type="match status" value="1"/>
</dbReference>
<evidence type="ECO:0000256" key="1">
    <source>
        <dbReference type="RuleBase" id="RU367043"/>
    </source>
</evidence>
<dbReference type="Gene3D" id="1.10.287.810">
    <property type="entry name" value="Mitochondrial import inner membrane translocase subunit tim13 like domains"/>
    <property type="match status" value="1"/>
</dbReference>
<evidence type="ECO:0000313" key="4">
    <source>
        <dbReference type="Proteomes" id="UP000001449"/>
    </source>
</evidence>
<feature type="domain" description="Tim10-like" evidence="2">
    <location>
        <begin position="20"/>
        <end position="80"/>
    </location>
</feature>